<dbReference type="Proteomes" id="UP000236527">
    <property type="component" value="Unassembled WGS sequence"/>
</dbReference>
<evidence type="ECO:0000313" key="2">
    <source>
        <dbReference type="Proteomes" id="UP000236527"/>
    </source>
</evidence>
<gene>
    <name evidence="1" type="ORF">NCWK1_2254</name>
</gene>
<dbReference type="EMBL" id="BDGE01000037">
    <property type="protein sequence ID" value="GBE92498.1"/>
    <property type="molecule type" value="Genomic_DNA"/>
</dbReference>
<accession>A0A2H6LH10</accession>
<dbReference type="AlphaFoldDB" id="A0A2H6LH10"/>
<sequence length="78" mass="8239">MQASWKACSLALPPFAPSWETLEDSWSLPDGTPVLNGGHSLVSVADNITVVPIEEIANLITEETEAKTVSANLATISC</sequence>
<organism evidence="1 2">
    <name type="scientific">Nostoc cycadae WK-1</name>
    <dbReference type="NCBI Taxonomy" id="1861711"/>
    <lineage>
        <taxon>Bacteria</taxon>
        <taxon>Bacillati</taxon>
        <taxon>Cyanobacteriota</taxon>
        <taxon>Cyanophyceae</taxon>
        <taxon>Nostocales</taxon>
        <taxon>Nostocaceae</taxon>
        <taxon>Nostoc</taxon>
    </lineage>
</organism>
<evidence type="ECO:0000313" key="1">
    <source>
        <dbReference type="EMBL" id="GBE92498.1"/>
    </source>
</evidence>
<keyword evidence="2" id="KW-1185">Reference proteome</keyword>
<proteinExistence type="predicted"/>
<reference evidence="2" key="1">
    <citation type="journal article" date="2018" name="Genome Announc.">
        <title>Draft Genome Sequence of the Nitrogen-Fixing and Hormogonia-Inducing Cyanobacterium Nostoc cycadae Strain WK-1, Isolated from the Coralloid Roots of Cycas revoluta.</title>
        <authorList>
            <person name="Kanesaki Y."/>
            <person name="Hirose M."/>
            <person name="Hirose Y."/>
            <person name="Fujisawa T."/>
            <person name="Nakamura Y."/>
            <person name="Watanabe S."/>
            <person name="Matsunaga S."/>
            <person name="Uchida H."/>
            <person name="Murakami A."/>
        </authorList>
    </citation>
    <scope>NUCLEOTIDE SEQUENCE [LARGE SCALE GENOMIC DNA]</scope>
    <source>
        <strain evidence="2">WK-1</strain>
    </source>
</reference>
<name>A0A2H6LH10_9NOSO</name>
<comment type="caution">
    <text evidence="1">The sequence shown here is derived from an EMBL/GenBank/DDBJ whole genome shotgun (WGS) entry which is preliminary data.</text>
</comment>
<protein>
    <submittedName>
        <fullName evidence="1">Uncharacterized protein</fullName>
    </submittedName>
</protein>